<dbReference type="InterPro" id="IPR008964">
    <property type="entry name" value="Invasin/intimin_cell_adhesion"/>
</dbReference>
<comment type="caution">
    <text evidence="3">The sequence shown here is derived from an EMBL/GenBank/DDBJ whole genome shotgun (WGS) entry which is preliminary data.</text>
</comment>
<dbReference type="InterPro" id="IPR038765">
    <property type="entry name" value="Papain-like_cys_pep_sf"/>
</dbReference>
<feature type="domain" description="Ig-like" evidence="2">
    <location>
        <begin position="205"/>
        <end position="323"/>
    </location>
</feature>
<organism evidence="3 4">
    <name type="scientific">Velocimicrobium porci</name>
    <dbReference type="NCBI Taxonomy" id="2606634"/>
    <lineage>
        <taxon>Bacteria</taxon>
        <taxon>Bacillati</taxon>
        <taxon>Bacillota</taxon>
        <taxon>Clostridia</taxon>
        <taxon>Lachnospirales</taxon>
        <taxon>Lachnospiraceae</taxon>
        <taxon>Velocimicrobium</taxon>
    </lineage>
</organism>
<name>A0A6L5Y0P2_9FIRM</name>
<dbReference type="PROSITE" id="PS50835">
    <property type="entry name" value="IG_LIKE"/>
    <property type="match status" value="1"/>
</dbReference>
<dbReference type="RefSeq" id="WP_154520090.1">
    <property type="nucleotide sequence ID" value="NZ_VUMT01000025.1"/>
</dbReference>
<proteinExistence type="predicted"/>
<keyword evidence="1" id="KW-0812">Transmembrane</keyword>
<evidence type="ECO:0000256" key="1">
    <source>
        <dbReference type="SAM" id="Phobius"/>
    </source>
</evidence>
<dbReference type="InterPro" id="IPR007110">
    <property type="entry name" value="Ig-like_dom"/>
</dbReference>
<dbReference type="SUPFAM" id="SSF54001">
    <property type="entry name" value="Cysteine proteinases"/>
    <property type="match status" value="1"/>
</dbReference>
<dbReference type="Gene3D" id="3.90.1720.10">
    <property type="entry name" value="endopeptidase domain like (from Nostoc punctiforme)"/>
    <property type="match status" value="1"/>
</dbReference>
<dbReference type="InterPro" id="IPR003343">
    <property type="entry name" value="Big_2"/>
</dbReference>
<dbReference type="SUPFAM" id="SSF49373">
    <property type="entry name" value="Invasin/intimin cell-adhesion fragments"/>
    <property type="match status" value="3"/>
</dbReference>
<evidence type="ECO:0000313" key="4">
    <source>
        <dbReference type="Proteomes" id="UP000482209"/>
    </source>
</evidence>
<keyword evidence="1" id="KW-0472">Membrane</keyword>
<evidence type="ECO:0000313" key="3">
    <source>
        <dbReference type="EMBL" id="MSS64700.1"/>
    </source>
</evidence>
<keyword evidence="1" id="KW-1133">Transmembrane helix</keyword>
<dbReference type="SMART" id="SM00635">
    <property type="entry name" value="BID_2"/>
    <property type="match status" value="1"/>
</dbReference>
<keyword evidence="4" id="KW-1185">Reference proteome</keyword>
<dbReference type="Pfam" id="PF02368">
    <property type="entry name" value="Big_2"/>
    <property type="match status" value="1"/>
</dbReference>
<dbReference type="Proteomes" id="UP000482209">
    <property type="component" value="Unassembled WGS sequence"/>
</dbReference>
<reference evidence="3 4" key="1">
    <citation type="submission" date="2019-08" db="EMBL/GenBank/DDBJ databases">
        <title>In-depth cultivation of the pig gut microbiome towards novel bacterial diversity and tailored functional studies.</title>
        <authorList>
            <person name="Wylensek D."/>
            <person name="Hitch T.C.A."/>
            <person name="Clavel T."/>
        </authorList>
    </citation>
    <scope>NUCLEOTIDE SEQUENCE [LARGE SCALE GENOMIC DNA]</scope>
    <source>
        <strain evidence="3 4">WCA-693-APC-MOT-I</strain>
    </source>
</reference>
<sequence>MEKTSEIICSDCLHKKVDFKQQLYCEKVNKIPDELLSGIKQQCSCFEKKEKKKVKIRQSYFALLVLISFMLAFGSSNSIFASAKEKSPELEQSQLTLAVGGKTGKIKVVNGTIKDCTSLDTGIVKVTGKGVVTPKKEGTAAILVSVLGQDQAYTALYCEVTVINPTLSDTDVILNGQEELSYCLKINGLIGSILDEKVTCASSNPDIVSVKQKENGIYLYGESEGTADVSITIYGKKLTCHVTVINFALDSQAITLEKGKSKTIKFSNQSKTITWKSSDKSIASVNSSGKITAKNFGNATITGKSGKDTYTCYVAVASSEAIKAVKKAEASVGALYSQAKRMEEGYYDCSSLTWRSYSPYGVCMGSENWAPTAADQGKWCVENGKIIAEKGVSVEELVLLPGDLIFYAKSQNNGRYKNIYHVAMFTGYQIEKTANGDSELKGYLVDANGKTVAKSQYRTEFSFDKGIVLIGRPAKMD</sequence>
<dbReference type="EMBL" id="VUMT01000025">
    <property type="protein sequence ID" value="MSS64700.1"/>
    <property type="molecule type" value="Genomic_DNA"/>
</dbReference>
<protein>
    <recommendedName>
        <fullName evidence="2">Ig-like domain-containing protein</fullName>
    </recommendedName>
</protein>
<evidence type="ECO:0000259" key="2">
    <source>
        <dbReference type="PROSITE" id="PS50835"/>
    </source>
</evidence>
<gene>
    <name evidence="3" type="ORF">FYJ58_12565</name>
</gene>
<dbReference type="Gene3D" id="2.60.40.1080">
    <property type="match status" value="3"/>
</dbReference>
<accession>A0A6L5Y0P2</accession>
<dbReference type="AlphaFoldDB" id="A0A6L5Y0P2"/>
<feature type="transmembrane region" description="Helical" evidence="1">
    <location>
        <begin position="60"/>
        <end position="80"/>
    </location>
</feature>